<sequence>MMRKTERELRQEISDLKQKNQQLQEQIDSLQRINESEIKDDHFTFSDLINTKMVQELMDQFYTLTGYPIGIIDVEHNILVATGWQPICTDFYRINQESCQLCHESDLFIQNHLQEGRFVEYKCKTDYGILHSPLLLMANTWPPYF</sequence>
<dbReference type="InterPro" id="IPR018771">
    <property type="entry name" value="PocR_dom"/>
</dbReference>
<evidence type="ECO:0000313" key="3">
    <source>
        <dbReference type="EMBL" id="PXX98731.1"/>
    </source>
</evidence>
<protein>
    <recommendedName>
        <fullName evidence="2">PocR domain-containing protein</fullName>
    </recommendedName>
</protein>
<dbReference type="Proteomes" id="UP000248079">
    <property type="component" value="Unassembled WGS sequence"/>
</dbReference>
<organism evidence="3 4">
    <name type="scientific">Marinifilum breve</name>
    <dbReference type="NCBI Taxonomy" id="2184082"/>
    <lineage>
        <taxon>Bacteria</taxon>
        <taxon>Pseudomonadati</taxon>
        <taxon>Bacteroidota</taxon>
        <taxon>Bacteroidia</taxon>
        <taxon>Marinilabiliales</taxon>
        <taxon>Marinifilaceae</taxon>
    </lineage>
</organism>
<dbReference type="AlphaFoldDB" id="A0A2V3ZV09"/>
<evidence type="ECO:0000313" key="4">
    <source>
        <dbReference type="Proteomes" id="UP000248079"/>
    </source>
</evidence>
<gene>
    <name evidence="3" type="ORF">DF185_15220</name>
</gene>
<comment type="caution">
    <text evidence="3">The sequence shown here is derived from an EMBL/GenBank/DDBJ whole genome shotgun (WGS) entry which is preliminary data.</text>
</comment>
<dbReference type="EMBL" id="QFLI01000007">
    <property type="protein sequence ID" value="PXX98731.1"/>
    <property type="molecule type" value="Genomic_DNA"/>
</dbReference>
<dbReference type="Pfam" id="PF10114">
    <property type="entry name" value="PocR"/>
    <property type="match status" value="1"/>
</dbReference>
<dbReference type="CDD" id="cd14686">
    <property type="entry name" value="bZIP"/>
    <property type="match status" value="1"/>
</dbReference>
<reference evidence="3 4" key="1">
    <citation type="submission" date="2018-05" db="EMBL/GenBank/DDBJ databases">
        <title>Marinifilum breve JC075T sp. nov., a marine bacterium isolated from Yongle Blue Hole in the South China Sea.</title>
        <authorList>
            <person name="Fu T."/>
        </authorList>
    </citation>
    <scope>NUCLEOTIDE SEQUENCE [LARGE SCALE GENOMIC DNA]</scope>
    <source>
        <strain evidence="3 4">JC075</strain>
    </source>
</reference>
<keyword evidence="1" id="KW-0175">Coiled coil</keyword>
<name>A0A2V3ZV09_9BACT</name>
<feature type="domain" description="PocR" evidence="2">
    <location>
        <begin position="47"/>
        <end position="126"/>
    </location>
</feature>
<proteinExistence type="predicted"/>
<accession>A0A2V3ZV09</accession>
<keyword evidence="4" id="KW-1185">Reference proteome</keyword>
<evidence type="ECO:0000256" key="1">
    <source>
        <dbReference type="SAM" id="Coils"/>
    </source>
</evidence>
<feature type="coiled-coil region" evidence="1">
    <location>
        <begin position="2"/>
        <end position="40"/>
    </location>
</feature>
<dbReference type="OrthoDB" id="9812358at2"/>
<evidence type="ECO:0000259" key="2">
    <source>
        <dbReference type="Pfam" id="PF10114"/>
    </source>
</evidence>